<evidence type="ECO:0000313" key="3">
    <source>
        <dbReference type="Proteomes" id="UP000254866"/>
    </source>
</evidence>
<comment type="caution">
    <text evidence="2">The sequence shown here is derived from an EMBL/GenBank/DDBJ whole genome shotgun (WGS) entry which is preliminary data.</text>
</comment>
<keyword evidence="3" id="KW-1185">Reference proteome</keyword>
<proteinExistence type="predicted"/>
<dbReference type="Proteomes" id="UP000254866">
    <property type="component" value="Unassembled WGS sequence"/>
</dbReference>
<evidence type="ECO:0000256" key="1">
    <source>
        <dbReference type="SAM" id="MobiDB-lite"/>
    </source>
</evidence>
<evidence type="ECO:0000313" key="2">
    <source>
        <dbReference type="EMBL" id="RDL37008.1"/>
    </source>
</evidence>
<reference evidence="2 3" key="1">
    <citation type="journal article" date="2018" name="IMA Fungus">
        <title>IMA Genome-F 9: Draft genome sequence of Annulohypoxylon stygium, Aspergillus mulundensis, Berkeleyomyces basicola (syn. Thielaviopsis basicola), Ceratocystis smalleyi, two Cercospora beticola strains, Coleophoma cylindrospora, Fusarium fracticaudum, Phialophora cf. hyalina, and Morchella septimelata.</title>
        <authorList>
            <person name="Wingfield B.D."/>
            <person name="Bills G.F."/>
            <person name="Dong Y."/>
            <person name="Huang W."/>
            <person name="Nel W.J."/>
            <person name="Swalarsk-Parry B.S."/>
            <person name="Vaghefi N."/>
            <person name="Wilken P.M."/>
            <person name="An Z."/>
            <person name="de Beer Z.W."/>
            <person name="De Vos L."/>
            <person name="Chen L."/>
            <person name="Duong T.A."/>
            <person name="Gao Y."/>
            <person name="Hammerbacher A."/>
            <person name="Kikkert J.R."/>
            <person name="Li Y."/>
            <person name="Li H."/>
            <person name="Li K."/>
            <person name="Li Q."/>
            <person name="Liu X."/>
            <person name="Ma X."/>
            <person name="Naidoo K."/>
            <person name="Pethybridge S.J."/>
            <person name="Sun J."/>
            <person name="Steenkamp E.T."/>
            <person name="van der Nest M.A."/>
            <person name="van Wyk S."/>
            <person name="Wingfield M.J."/>
            <person name="Xiong C."/>
            <person name="Yue Q."/>
            <person name="Zhang X."/>
        </authorList>
    </citation>
    <scope>NUCLEOTIDE SEQUENCE [LARGE SCALE GENOMIC DNA]</scope>
    <source>
        <strain evidence="2 3">BP 5553</strain>
    </source>
</reference>
<sequence length="67" mass="7476">MEAILSSMNGKTKSPIQSSTPEAKARREAESGNLVFEELPEAREKLSKGWRRSIVVTLEELVMNEDA</sequence>
<dbReference type="AlphaFoldDB" id="A0A370TNC0"/>
<gene>
    <name evidence="2" type="ORF">BP5553_04441</name>
</gene>
<name>A0A370TNC0_9HELO</name>
<protein>
    <submittedName>
        <fullName evidence="2">Uncharacterized protein</fullName>
    </submittedName>
</protein>
<feature type="compositionally biased region" description="Polar residues" evidence="1">
    <location>
        <begin position="1"/>
        <end position="21"/>
    </location>
</feature>
<feature type="region of interest" description="Disordered" evidence="1">
    <location>
        <begin position="1"/>
        <end position="31"/>
    </location>
</feature>
<dbReference type="EMBL" id="NPIC01000003">
    <property type="protein sequence ID" value="RDL37008.1"/>
    <property type="molecule type" value="Genomic_DNA"/>
</dbReference>
<accession>A0A370TNC0</accession>
<dbReference type="RefSeq" id="XP_031869664.1">
    <property type="nucleotide sequence ID" value="XM_032013064.1"/>
</dbReference>
<dbReference type="GeneID" id="43597290"/>
<organism evidence="2 3">
    <name type="scientific">Venustampulla echinocandica</name>
    <dbReference type="NCBI Taxonomy" id="2656787"/>
    <lineage>
        <taxon>Eukaryota</taxon>
        <taxon>Fungi</taxon>
        <taxon>Dikarya</taxon>
        <taxon>Ascomycota</taxon>
        <taxon>Pezizomycotina</taxon>
        <taxon>Leotiomycetes</taxon>
        <taxon>Helotiales</taxon>
        <taxon>Pleuroascaceae</taxon>
        <taxon>Venustampulla</taxon>
    </lineage>
</organism>